<dbReference type="Proteomes" id="UP000078492">
    <property type="component" value="Unassembled WGS sequence"/>
</dbReference>
<reference evidence="1 2" key="1">
    <citation type="submission" date="2015-09" db="EMBL/GenBank/DDBJ databases">
        <title>Trachymyrmex cornetzi WGS genome.</title>
        <authorList>
            <person name="Nygaard S."/>
            <person name="Hu H."/>
            <person name="Boomsma J."/>
            <person name="Zhang G."/>
        </authorList>
    </citation>
    <scope>NUCLEOTIDE SEQUENCE [LARGE SCALE GENOMIC DNA]</scope>
    <source>
        <strain evidence="1">Tcor2-1</strain>
        <tissue evidence="1">Whole body</tissue>
    </source>
</reference>
<proteinExistence type="predicted"/>
<name>A0A151J3I8_9HYME</name>
<accession>A0A151J3I8</accession>
<gene>
    <name evidence="1" type="ORF">ALC57_10745</name>
</gene>
<keyword evidence="2" id="KW-1185">Reference proteome</keyword>
<evidence type="ECO:0000313" key="1">
    <source>
        <dbReference type="EMBL" id="KYN16973.1"/>
    </source>
</evidence>
<organism evidence="1 2">
    <name type="scientific">Trachymyrmex cornetzi</name>
    <dbReference type="NCBI Taxonomy" id="471704"/>
    <lineage>
        <taxon>Eukaryota</taxon>
        <taxon>Metazoa</taxon>
        <taxon>Ecdysozoa</taxon>
        <taxon>Arthropoda</taxon>
        <taxon>Hexapoda</taxon>
        <taxon>Insecta</taxon>
        <taxon>Pterygota</taxon>
        <taxon>Neoptera</taxon>
        <taxon>Endopterygota</taxon>
        <taxon>Hymenoptera</taxon>
        <taxon>Apocrita</taxon>
        <taxon>Aculeata</taxon>
        <taxon>Formicoidea</taxon>
        <taxon>Formicidae</taxon>
        <taxon>Myrmicinae</taxon>
        <taxon>Trachymyrmex</taxon>
    </lineage>
</organism>
<feature type="non-terminal residue" evidence="1">
    <location>
        <position position="1"/>
    </location>
</feature>
<sequence length="124" mass="13827">IFATIELFGNSKRCGRPRRSYVDSSTSFTTLPDDPVLSREHYMHPHPVNRERNVSQVVILLCLRRGKTRNDDSGMESDSEMFLSAGAVSIENPSSGYKRGEWSPADGNYVARGPRAFLAYISGD</sequence>
<dbReference type="EMBL" id="KQ980278">
    <property type="protein sequence ID" value="KYN16973.1"/>
    <property type="molecule type" value="Genomic_DNA"/>
</dbReference>
<protein>
    <submittedName>
        <fullName evidence="1">Uncharacterized protein</fullName>
    </submittedName>
</protein>
<dbReference type="AlphaFoldDB" id="A0A151J3I8"/>
<evidence type="ECO:0000313" key="2">
    <source>
        <dbReference type="Proteomes" id="UP000078492"/>
    </source>
</evidence>